<dbReference type="SMR" id="A0A165L9Q2"/>
<dbReference type="Proteomes" id="UP000076481">
    <property type="component" value="Unassembled WGS sequence"/>
</dbReference>
<evidence type="ECO:0000256" key="8">
    <source>
        <dbReference type="RuleBase" id="RU003905"/>
    </source>
</evidence>
<organism evidence="11 12">
    <name type="scientific">Pelodictyon luteolum</name>
    <dbReference type="NCBI Taxonomy" id="1100"/>
    <lineage>
        <taxon>Bacteria</taxon>
        <taxon>Pseudomonadati</taxon>
        <taxon>Chlorobiota</taxon>
        <taxon>Chlorobiia</taxon>
        <taxon>Chlorobiales</taxon>
        <taxon>Chlorobiaceae</taxon>
        <taxon>Chlorobium/Pelodictyon group</taxon>
        <taxon>Pelodictyon</taxon>
    </lineage>
</organism>
<comment type="similarity">
    <text evidence="1 7 8">Belongs to the universal ribosomal protein uL3 family.</text>
</comment>
<gene>
    <name evidence="7" type="primary">rplC</name>
    <name evidence="11" type="ORF">A3K90_01090</name>
</gene>
<comment type="caution">
    <text evidence="11">The sequence shown here is derived from an EMBL/GenBank/DDBJ whole genome shotgun (WGS) entry which is preliminary data.</text>
</comment>
<dbReference type="FunFam" id="2.40.30.10:FF:000047">
    <property type="entry name" value="50S ribosomal protein L3"/>
    <property type="match status" value="1"/>
</dbReference>
<evidence type="ECO:0000256" key="4">
    <source>
        <dbReference type="ARBA" id="ARBA00022980"/>
    </source>
</evidence>
<dbReference type="OMA" id="GKNIPCT"/>
<dbReference type="RefSeq" id="WP_011356946.1">
    <property type="nucleotide sequence ID" value="NZ_LVWG01000034.1"/>
</dbReference>
<name>A0A165L9Q2_PELLU</name>
<feature type="region of interest" description="Disordered" evidence="10">
    <location>
        <begin position="128"/>
        <end position="168"/>
    </location>
</feature>
<evidence type="ECO:0000256" key="1">
    <source>
        <dbReference type="ARBA" id="ARBA00006540"/>
    </source>
</evidence>
<dbReference type="GO" id="GO:0022625">
    <property type="term" value="C:cytosolic large ribosomal subunit"/>
    <property type="evidence" value="ECO:0007669"/>
    <property type="project" value="TreeGrafter"/>
</dbReference>
<dbReference type="InterPro" id="IPR019926">
    <property type="entry name" value="Ribosomal_uL3_CS"/>
</dbReference>
<dbReference type="NCBIfam" id="TIGR03625">
    <property type="entry name" value="L3_bact"/>
    <property type="match status" value="1"/>
</dbReference>
<proteinExistence type="inferred from homology"/>
<comment type="subunit">
    <text evidence="7 9">Part of the 50S ribosomal subunit. Forms a cluster with proteins L14 and L19.</text>
</comment>
<dbReference type="FunFam" id="3.30.160.810:FF:000001">
    <property type="entry name" value="50S ribosomal protein L3"/>
    <property type="match status" value="1"/>
</dbReference>
<dbReference type="EMBL" id="LVWG01000034">
    <property type="protein sequence ID" value="KZK73750.1"/>
    <property type="molecule type" value="Genomic_DNA"/>
</dbReference>
<dbReference type="GO" id="GO:0006412">
    <property type="term" value="P:translation"/>
    <property type="evidence" value="ECO:0007669"/>
    <property type="project" value="UniProtKB-UniRule"/>
</dbReference>
<dbReference type="HAMAP" id="MF_01325_B">
    <property type="entry name" value="Ribosomal_uL3_B"/>
    <property type="match status" value="1"/>
</dbReference>
<evidence type="ECO:0000256" key="6">
    <source>
        <dbReference type="ARBA" id="ARBA00035243"/>
    </source>
</evidence>
<dbReference type="InterPro" id="IPR009000">
    <property type="entry name" value="Transl_B-barrel_sf"/>
</dbReference>
<comment type="function">
    <text evidence="7 9">One of the primary rRNA binding proteins, it binds directly near the 3'-end of the 23S rRNA, where it nucleates assembly of the 50S subunit.</text>
</comment>
<keyword evidence="5 7" id="KW-0687">Ribonucleoprotein</keyword>
<dbReference type="SUPFAM" id="SSF50447">
    <property type="entry name" value="Translation proteins"/>
    <property type="match status" value="1"/>
</dbReference>
<evidence type="ECO:0000313" key="12">
    <source>
        <dbReference type="Proteomes" id="UP000076481"/>
    </source>
</evidence>
<evidence type="ECO:0000313" key="11">
    <source>
        <dbReference type="EMBL" id="KZK73750.1"/>
    </source>
</evidence>
<dbReference type="Gene3D" id="2.40.30.10">
    <property type="entry name" value="Translation factors"/>
    <property type="match status" value="1"/>
</dbReference>
<protein>
    <recommendedName>
        <fullName evidence="6 7">Large ribosomal subunit protein uL3</fullName>
    </recommendedName>
</protein>
<dbReference type="Pfam" id="PF00297">
    <property type="entry name" value="Ribosomal_L3"/>
    <property type="match status" value="1"/>
</dbReference>
<evidence type="ECO:0000256" key="7">
    <source>
        <dbReference type="HAMAP-Rule" id="MF_01325"/>
    </source>
</evidence>
<dbReference type="AlphaFoldDB" id="A0A165L9Q2"/>
<reference evidence="11 12" key="1">
    <citation type="submission" date="2016-03" db="EMBL/GenBank/DDBJ databases">
        <title>Speciation and ecological success in dimly lit waters: horizontal gene transfer in a green sulfur bacteria bloom unveiled by metagenomic assembly.</title>
        <authorList>
            <person name="Llorens-Mares T."/>
            <person name="Liu Z."/>
            <person name="Allen L.Z."/>
            <person name="Rusch D.B."/>
            <person name="Craig M.T."/>
            <person name="Dupont C.L."/>
            <person name="Bryant D.A."/>
            <person name="Casamayor E.O."/>
        </authorList>
    </citation>
    <scope>NUCLEOTIDE SEQUENCE [LARGE SCALE GENOMIC DNA]</scope>
    <source>
        <strain evidence="11">CIII</strain>
    </source>
</reference>
<evidence type="ECO:0000256" key="2">
    <source>
        <dbReference type="ARBA" id="ARBA00022730"/>
    </source>
</evidence>
<dbReference type="InterPro" id="IPR019927">
    <property type="entry name" value="Ribosomal_uL3_bac/org-type"/>
</dbReference>
<keyword evidence="2 7" id="KW-0699">rRNA-binding</keyword>
<dbReference type="PANTHER" id="PTHR11229">
    <property type="entry name" value="50S RIBOSOMAL PROTEIN L3"/>
    <property type="match status" value="1"/>
</dbReference>
<evidence type="ECO:0000256" key="9">
    <source>
        <dbReference type="RuleBase" id="RU003906"/>
    </source>
</evidence>
<sequence length="209" mass="22292">MGAILGKKIGMTRLYNDKREAVPCTIIQAGPCFVTQVKNAEKDGYDAVQIGIGERKEHKVTKPMLGHYKKAGVTPGYMMAEFDASMFDVELAAGSPVSVESFKEGEIVNVLGVSKGKGFAGVVKRHNFGGGSRTHGQSDRLRAPGSVGGSSDPSRTFKGTRMGGRMGSDNVTVRNLQVVKIMAESNLIMVKGSVPGPKNSYVKIVSIKK</sequence>
<evidence type="ECO:0000256" key="3">
    <source>
        <dbReference type="ARBA" id="ARBA00022884"/>
    </source>
</evidence>
<dbReference type="PANTHER" id="PTHR11229:SF16">
    <property type="entry name" value="LARGE RIBOSOMAL SUBUNIT PROTEIN UL3C"/>
    <property type="match status" value="1"/>
</dbReference>
<keyword evidence="4 7" id="KW-0689">Ribosomal protein</keyword>
<accession>A0A165L9Q2</accession>
<evidence type="ECO:0000256" key="5">
    <source>
        <dbReference type="ARBA" id="ARBA00023274"/>
    </source>
</evidence>
<dbReference type="InterPro" id="IPR000597">
    <property type="entry name" value="Ribosomal_uL3"/>
</dbReference>
<dbReference type="GO" id="GO:0003735">
    <property type="term" value="F:structural constituent of ribosome"/>
    <property type="evidence" value="ECO:0007669"/>
    <property type="project" value="UniProtKB-UniRule"/>
</dbReference>
<dbReference type="PROSITE" id="PS00474">
    <property type="entry name" value="RIBOSOMAL_L3"/>
    <property type="match status" value="1"/>
</dbReference>
<dbReference type="Gene3D" id="3.30.160.810">
    <property type="match status" value="1"/>
</dbReference>
<keyword evidence="3 7" id="KW-0694">RNA-binding</keyword>
<dbReference type="GO" id="GO:0019843">
    <property type="term" value="F:rRNA binding"/>
    <property type="evidence" value="ECO:0007669"/>
    <property type="project" value="UniProtKB-UniRule"/>
</dbReference>
<evidence type="ECO:0000256" key="10">
    <source>
        <dbReference type="SAM" id="MobiDB-lite"/>
    </source>
</evidence>